<organism evidence="1 2">
    <name type="scientific">Euphydryas editha</name>
    <name type="common">Edith's checkerspot</name>
    <dbReference type="NCBI Taxonomy" id="104508"/>
    <lineage>
        <taxon>Eukaryota</taxon>
        <taxon>Metazoa</taxon>
        <taxon>Ecdysozoa</taxon>
        <taxon>Arthropoda</taxon>
        <taxon>Hexapoda</taxon>
        <taxon>Insecta</taxon>
        <taxon>Pterygota</taxon>
        <taxon>Neoptera</taxon>
        <taxon>Endopterygota</taxon>
        <taxon>Lepidoptera</taxon>
        <taxon>Glossata</taxon>
        <taxon>Ditrysia</taxon>
        <taxon>Papilionoidea</taxon>
        <taxon>Nymphalidae</taxon>
        <taxon>Nymphalinae</taxon>
        <taxon>Euphydryas</taxon>
    </lineage>
</organism>
<name>A0AAU9TQD5_EUPED</name>
<sequence length="85" mass="9275">MVVAWQRRRPACSYSTVPYRTVTVTLTEHALEVHGGRVAAQTAGVLLQYRTVTVTLTERALEVHGGRVAAQTAGVLLQYRTVPSP</sequence>
<proteinExistence type="predicted"/>
<gene>
    <name evidence="1" type="ORF">EEDITHA_LOCUS5856</name>
</gene>
<accession>A0AAU9TQD5</accession>
<protein>
    <submittedName>
        <fullName evidence="1">Uncharacterized protein</fullName>
    </submittedName>
</protein>
<dbReference type="AlphaFoldDB" id="A0AAU9TQD5"/>
<evidence type="ECO:0000313" key="2">
    <source>
        <dbReference type="Proteomes" id="UP001153954"/>
    </source>
</evidence>
<comment type="caution">
    <text evidence="1">The sequence shown here is derived from an EMBL/GenBank/DDBJ whole genome shotgun (WGS) entry which is preliminary data.</text>
</comment>
<evidence type="ECO:0000313" key="1">
    <source>
        <dbReference type="EMBL" id="CAH2089839.1"/>
    </source>
</evidence>
<dbReference type="EMBL" id="CAKOGL010000008">
    <property type="protein sequence ID" value="CAH2089839.1"/>
    <property type="molecule type" value="Genomic_DNA"/>
</dbReference>
<reference evidence="1" key="1">
    <citation type="submission" date="2022-03" db="EMBL/GenBank/DDBJ databases">
        <authorList>
            <person name="Tunstrom K."/>
        </authorList>
    </citation>
    <scope>NUCLEOTIDE SEQUENCE</scope>
</reference>
<dbReference type="Proteomes" id="UP001153954">
    <property type="component" value="Unassembled WGS sequence"/>
</dbReference>
<keyword evidence="2" id="KW-1185">Reference proteome</keyword>